<evidence type="ECO:0000313" key="2">
    <source>
        <dbReference type="EMBL" id="PHN04324.1"/>
    </source>
</evidence>
<proteinExistence type="predicted"/>
<gene>
    <name evidence="2" type="ORF">CRP01_22440</name>
</gene>
<dbReference type="EMBL" id="PDUD01000026">
    <property type="protein sequence ID" value="PHN04324.1"/>
    <property type="molecule type" value="Genomic_DNA"/>
</dbReference>
<reference evidence="2 3" key="1">
    <citation type="submission" date="2017-10" db="EMBL/GenBank/DDBJ databases">
        <title>The draft genome sequence of Lewinella nigricans NBRC 102662.</title>
        <authorList>
            <person name="Wang K."/>
        </authorList>
    </citation>
    <scope>NUCLEOTIDE SEQUENCE [LARGE SCALE GENOMIC DNA]</scope>
    <source>
        <strain evidence="2 3">NBRC 102662</strain>
    </source>
</reference>
<accession>A0A2D0N735</accession>
<keyword evidence="3" id="KW-1185">Reference proteome</keyword>
<sequence length="148" mass="17213">MSNINCLSMLDALRYEFSVMTWKNHLTLWGILLFCYGIWVYLPLDRANYRIKRAKQEANYTSETPGQLLSIRKLYLPAGERGIIRFVGHELRYKANMQGRIIEHTEIIPKNPDPDINSLLKSMMDGETRIIVKFPMQKNGKSLVKLIP</sequence>
<comment type="caution">
    <text evidence="2">The sequence shown here is derived from an EMBL/GenBank/DDBJ whole genome shotgun (WGS) entry which is preliminary data.</text>
</comment>
<organism evidence="2 3">
    <name type="scientific">Flavilitoribacter nigricans (strain ATCC 23147 / DSM 23189 / NBRC 102662 / NCIMB 1420 / SS-2)</name>
    <name type="common">Lewinella nigricans</name>
    <dbReference type="NCBI Taxonomy" id="1122177"/>
    <lineage>
        <taxon>Bacteria</taxon>
        <taxon>Pseudomonadati</taxon>
        <taxon>Bacteroidota</taxon>
        <taxon>Saprospiria</taxon>
        <taxon>Saprospirales</taxon>
        <taxon>Lewinellaceae</taxon>
        <taxon>Flavilitoribacter</taxon>
    </lineage>
</organism>
<keyword evidence="1" id="KW-0812">Transmembrane</keyword>
<evidence type="ECO:0000313" key="3">
    <source>
        <dbReference type="Proteomes" id="UP000223913"/>
    </source>
</evidence>
<evidence type="ECO:0000256" key="1">
    <source>
        <dbReference type="SAM" id="Phobius"/>
    </source>
</evidence>
<keyword evidence="1" id="KW-1133">Transmembrane helix</keyword>
<dbReference type="Proteomes" id="UP000223913">
    <property type="component" value="Unassembled WGS sequence"/>
</dbReference>
<protein>
    <submittedName>
        <fullName evidence="2">Uncharacterized protein</fullName>
    </submittedName>
</protein>
<name>A0A2D0N735_FLAN2</name>
<feature type="transmembrane region" description="Helical" evidence="1">
    <location>
        <begin position="26"/>
        <end position="44"/>
    </location>
</feature>
<dbReference type="AlphaFoldDB" id="A0A2D0N735"/>
<keyword evidence="1" id="KW-0472">Membrane</keyword>